<dbReference type="STRING" id="306541.SAMN05421668_107142"/>
<dbReference type="Pfam" id="PF07730">
    <property type="entry name" value="HisKA_3"/>
    <property type="match status" value="1"/>
</dbReference>
<dbReference type="SMART" id="SM00387">
    <property type="entry name" value="HATPase_c"/>
    <property type="match status" value="1"/>
</dbReference>
<keyword evidence="8" id="KW-1133">Transmembrane helix</keyword>
<feature type="transmembrane region" description="Helical" evidence="8">
    <location>
        <begin position="12"/>
        <end position="29"/>
    </location>
</feature>
<evidence type="ECO:0000256" key="6">
    <source>
        <dbReference type="ARBA" id="ARBA00022840"/>
    </source>
</evidence>
<keyword evidence="6" id="KW-0067">ATP-binding</keyword>
<dbReference type="AlphaFoldDB" id="A0A1I6S5B8"/>
<dbReference type="InterPro" id="IPR036890">
    <property type="entry name" value="HATPase_C_sf"/>
</dbReference>
<dbReference type="Proteomes" id="UP000321773">
    <property type="component" value="Unassembled WGS sequence"/>
</dbReference>
<dbReference type="EMBL" id="BJWJ01000020">
    <property type="protein sequence ID" value="GEM04915.1"/>
    <property type="molecule type" value="Genomic_DNA"/>
</dbReference>
<evidence type="ECO:0000256" key="1">
    <source>
        <dbReference type="ARBA" id="ARBA00000085"/>
    </source>
</evidence>
<proteinExistence type="predicted"/>
<feature type="transmembrane region" description="Helical" evidence="8">
    <location>
        <begin position="275"/>
        <end position="297"/>
    </location>
</feature>
<dbReference type="InterPro" id="IPR050482">
    <property type="entry name" value="Sensor_HK_TwoCompSys"/>
</dbReference>
<evidence type="ECO:0000256" key="4">
    <source>
        <dbReference type="ARBA" id="ARBA00022741"/>
    </source>
</evidence>
<feature type="transmembrane region" description="Helical" evidence="8">
    <location>
        <begin position="120"/>
        <end position="142"/>
    </location>
</feature>
<comment type="catalytic activity">
    <reaction evidence="1">
        <text>ATP + protein L-histidine = ADP + protein N-phospho-L-histidine.</text>
        <dbReference type="EC" id="2.7.13.3"/>
    </reaction>
</comment>
<evidence type="ECO:0000256" key="2">
    <source>
        <dbReference type="ARBA" id="ARBA00012438"/>
    </source>
</evidence>
<evidence type="ECO:0000256" key="7">
    <source>
        <dbReference type="ARBA" id="ARBA00023012"/>
    </source>
</evidence>
<feature type="domain" description="Histidine kinase" evidence="9">
    <location>
        <begin position="571"/>
        <end position="761"/>
    </location>
</feature>
<evidence type="ECO:0000259" key="9">
    <source>
        <dbReference type="PROSITE" id="PS50109"/>
    </source>
</evidence>
<evidence type="ECO:0000313" key="12">
    <source>
        <dbReference type="Proteomes" id="UP000199139"/>
    </source>
</evidence>
<dbReference type="InterPro" id="IPR003594">
    <property type="entry name" value="HATPase_dom"/>
</dbReference>
<keyword evidence="8" id="KW-0812">Transmembrane</keyword>
<dbReference type="InterPro" id="IPR005467">
    <property type="entry name" value="His_kinase_dom"/>
</dbReference>
<dbReference type="Pfam" id="PF02518">
    <property type="entry name" value="HATPase_c"/>
    <property type="match status" value="1"/>
</dbReference>
<evidence type="ECO:0000256" key="8">
    <source>
        <dbReference type="SAM" id="Phobius"/>
    </source>
</evidence>
<feature type="transmembrane region" description="Helical" evidence="8">
    <location>
        <begin position="174"/>
        <end position="197"/>
    </location>
</feature>
<keyword evidence="13" id="KW-1185">Reference proteome</keyword>
<dbReference type="Gene3D" id="2.30.42.10">
    <property type="match status" value="1"/>
</dbReference>
<protein>
    <recommendedName>
        <fullName evidence="2">histidine kinase</fullName>
        <ecNumber evidence="2">2.7.13.3</ecNumber>
    </recommendedName>
</protein>
<dbReference type="GO" id="GO:0046983">
    <property type="term" value="F:protein dimerization activity"/>
    <property type="evidence" value="ECO:0007669"/>
    <property type="project" value="InterPro"/>
</dbReference>
<dbReference type="Proteomes" id="UP000199139">
    <property type="component" value="Unassembled WGS sequence"/>
</dbReference>
<dbReference type="EC" id="2.7.13.3" evidence="2"/>
<evidence type="ECO:0000313" key="13">
    <source>
        <dbReference type="Proteomes" id="UP000321773"/>
    </source>
</evidence>
<gene>
    <name evidence="10" type="primary">comP</name>
    <name evidence="10" type="ORF">HMI01_19030</name>
    <name evidence="11" type="ORF">SAMN05421668_107142</name>
</gene>
<accession>A0A1I6S5B8</accession>
<dbReference type="CDD" id="cd16917">
    <property type="entry name" value="HATPase_UhpB-NarQ-NarX-like"/>
    <property type="match status" value="1"/>
</dbReference>
<dbReference type="RefSeq" id="WP_177220651.1">
    <property type="nucleotide sequence ID" value="NZ_BJWJ01000020.1"/>
</dbReference>
<sequence length="761" mass="89532">MGKRLNLSYSQIMMVMTVTTIIIFSYLFFNNLQPFTGISVGETSESHTYVITHLHRLGWGKAVGLSEGDLIVSINDTPPSQHETIIRKMKVEQVDTLTIERDDRQLSYRVRYVPDIFLQYFFYLLLPSVYFLISIFFVYINLKRKDTGLSMLLITLTMFIISVAYNASSLQIKLYPIAELILIISFLMAPSLFFHFVYQFFKERRAVWFSWWMVQSLYLFSAVTIVFALFVYDQLAVNDLILPAFSISVFWILVQMITGLTQLKKESDKDTLYGLFYAIGLGVLPYIFFYIIPYFVLGEGIIPFEYVNVFFFFIPMGLMYMILTNQLYLLRVQIKKLPYYLILSTFLSAVITLLHLMLFESSFQFRKEFSLFSYTLIIILGLFFAKKQLEHYFKPQLFVSANDFQASYYRFSTQLQTHHTRGDVIQSFVREIKEVIPLEHFKVLKHRSMTMPHIKTHRLPDRYIPLLNFYVNQRLVVGRLNGRFGLYAIPINNYKGELFIFFFQPKQVLNQEQLNYVTTLVQFVDLALKNRTKIEDLLEELEQAKHHDNMEWLSRLLFEWSELERKQLALDLHDTFLQDLIVLKRDLESLRKSNRSRTEEYKAMEERMQDIIFDMRETTRHLYPTILDEVGLLEAIKELIEKFELQCNSKLYLDTNLEPSFYQSRFIQLLVYRAVQELLTNANKHAKASKVNLTIKHEQTGIKIDYKDDGVGVDLKKQSSDGVHHLGLFALNERIKSFKGTFEFESTVGKGVTVHIYIPYS</sequence>
<dbReference type="GO" id="GO:0016020">
    <property type="term" value="C:membrane"/>
    <property type="evidence" value="ECO:0007669"/>
    <property type="project" value="InterPro"/>
</dbReference>
<keyword evidence="3" id="KW-0808">Transferase</keyword>
<reference evidence="10 13" key="2">
    <citation type="submission" date="2019-07" db="EMBL/GenBank/DDBJ databases">
        <title>Whole genome shotgun sequence of Halolactibacillus miurensis NBRC 100873.</title>
        <authorList>
            <person name="Hosoyama A."/>
            <person name="Uohara A."/>
            <person name="Ohji S."/>
            <person name="Ichikawa N."/>
        </authorList>
    </citation>
    <scope>NUCLEOTIDE SEQUENCE [LARGE SCALE GENOMIC DNA]</scope>
    <source>
        <strain evidence="10 13">NBRC 100873</strain>
    </source>
</reference>
<dbReference type="PANTHER" id="PTHR24421:SF60">
    <property type="entry name" value="SENSOR HISTIDINE KINASE COMP"/>
    <property type="match status" value="1"/>
</dbReference>
<dbReference type="GO" id="GO:0000155">
    <property type="term" value="F:phosphorelay sensor kinase activity"/>
    <property type="evidence" value="ECO:0007669"/>
    <property type="project" value="InterPro"/>
</dbReference>
<organism evidence="11 12">
    <name type="scientific">Halolactibacillus miurensis</name>
    <dbReference type="NCBI Taxonomy" id="306541"/>
    <lineage>
        <taxon>Bacteria</taxon>
        <taxon>Bacillati</taxon>
        <taxon>Bacillota</taxon>
        <taxon>Bacilli</taxon>
        <taxon>Bacillales</taxon>
        <taxon>Bacillaceae</taxon>
        <taxon>Halolactibacillus</taxon>
    </lineage>
</organism>
<dbReference type="InterPro" id="IPR036034">
    <property type="entry name" value="PDZ_sf"/>
</dbReference>
<dbReference type="PROSITE" id="PS50109">
    <property type="entry name" value="HIS_KIN"/>
    <property type="match status" value="1"/>
</dbReference>
<feature type="transmembrane region" description="Helical" evidence="8">
    <location>
        <begin position="244"/>
        <end position="263"/>
    </location>
</feature>
<evidence type="ECO:0000313" key="11">
    <source>
        <dbReference type="EMBL" id="SFS72132.1"/>
    </source>
</evidence>
<feature type="transmembrane region" description="Helical" evidence="8">
    <location>
        <begin position="209"/>
        <end position="232"/>
    </location>
</feature>
<feature type="transmembrane region" description="Helical" evidence="8">
    <location>
        <begin position="369"/>
        <end position="385"/>
    </location>
</feature>
<feature type="transmembrane region" description="Helical" evidence="8">
    <location>
        <begin position="337"/>
        <end position="357"/>
    </location>
</feature>
<dbReference type="Gene3D" id="3.30.565.10">
    <property type="entry name" value="Histidine kinase-like ATPase, C-terminal domain"/>
    <property type="match status" value="1"/>
</dbReference>
<dbReference type="SUPFAM" id="SSF55874">
    <property type="entry name" value="ATPase domain of HSP90 chaperone/DNA topoisomerase II/histidine kinase"/>
    <property type="match status" value="1"/>
</dbReference>
<dbReference type="GO" id="GO:0005524">
    <property type="term" value="F:ATP binding"/>
    <property type="evidence" value="ECO:0007669"/>
    <property type="project" value="UniProtKB-KW"/>
</dbReference>
<dbReference type="InterPro" id="IPR011712">
    <property type="entry name" value="Sig_transdc_His_kin_sub3_dim/P"/>
</dbReference>
<reference evidence="11 12" key="1">
    <citation type="submission" date="2016-10" db="EMBL/GenBank/DDBJ databases">
        <authorList>
            <person name="de Groot N.N."/>
        </authorList>
    </citation>
    <scope>NUCLEOTIDE SEQUENCE [LARGE SCALE GENOMIC DNA]</scope>
    <source>
        <strain evidence="11 12">DSM 17074</strain>
    </source>
</reference>
<keyword evidence="7" id="KW-0902">Two-component regulatory system</keyword>
<dbReference type="SUPFAM" id="SSF50156">
    <property type="entry name" value="PDZ domain-like"/>
    <property type="match status" value="1"/>
</dbReference>
<keyword evidence="8" id="KW-0472">Membrane</keyword>
<evidence type="ECO:0000313" key="10">
    <source>
        <dbReference type="EMBL" id="GEM04915.1"/>
    </source>
</evidence>
<dbReference type="EMBL" id="FPAI01000007">
    <property type="protein sequence ID" value="SFS72132.1"/>
    <property type="molecule type" value="Genomic_DNA"/>
</dbReference>
<name>A0A1I6S5B8_9BACI</name>
<evidence type="ECO:0000256" key="3">
    <source>
        <dbReference type="ARBA" id="ARBA00022679"/>
    </source>
</evidence>
<keyword evidence="4" id="KW-0547">Nucleotide-binding</keyword>
<feature type="transmembrane region" description="Helical" evidence="8">
    <location>
        <begin position="149"/>
        <end position="168"/>
    </location>
</feature>
<evidence type="ECO:0000256" key="5">
    <source>
        <dbReference type="ARBA" id="ARBA00022777"/>
    </source>
</evidence>
<feature type="transmembrane region" description="Helical" evidence="8">
    <location>
        <begin position="309"/>
        <end position="330"/>
    </location>
</feature>
<keyword evidence="5 11" id="KW-0418">Kinase</keyword>
<dbReference type="PANTHER" id="PTHR24421">
    <property type="entry name" value="NITRATE/NITRITE SENSOR PROTEIN NARX-RELATED"/>
    <property type="match status" value="1"/>
</dbReference>